<name>A0A5A7QQ91_STRAF</name>
<dbReference type="EMBL" id="BKCP01007626">
    <property type="protein sequence ID" value="GER46597.1"/>
    <property type="molecule type" value="Genomic_DNA"/>
</dbReference>
<organism evidence="1 2">
    <name type="scientific">Striga asiatica</name>
    <name type="common">Asiatic witchweed</name>
    <name type="synonym">Buchnera asiatica</name>
    <dbReference type="NCBI Taxonomy" id="4170"/>
    <lineage>
        <taxon>Eukaryota</taxon>
        <taxon>Viridiplantae</taxon>
        <taxon>Streptophyta</taxon>
        <taxon>Embryophyta</taxon>
        <taxon>Tracheophyta</taxon>
        <taxon>Spermatophyta</taxon>
        <taxon>Magnoliopsida</taxon>
        <taxon>eudicotyledons</taxon>
        <taxon>Gunneridae</taxon>
        <taxon>Pentapetalae</taxon>
        <taxon>asterids</taxon>
        <taxon>lamiids</taxon>
        <taxon>Lamiales</taxon>
        <taxon>Orobanchaceae</taxon>
        <taxon>Buchnereae</taxon>
        <taxon>Striga</taxon>
    </lineage>
</organism>
<evidence type="ECO:0000313" key="2">
    <source>
        <dbReference type="Proteomes" id="UP000325081"/>
    </source>
</evidence>
<keyword evidence="2" id="KW-1185">Reference proteome</keyword>
<evidence type="ECO:0000313" key="1">
    <source>
        <dbReference type="EMBL" id="GER46597.1"/>
    </source>
</evidence>
<reference evidence="2" key="1">
    <citation type="journal article" date="2019" name="Curr. Biol.">
        <title>Genome Sequence of Striga asiatica Provides Insight into the Evolution of Plant Parasitism.</title>
        <authorList>
            <person name="Yoshida S."/>
            <person name="Kim S."/>
            <person name="Wafula E.K."/>
            <person name="Tanskanen J."/>
            <person name="Kim Y.M."/>
            <person name="Honaas L."/>
            <person name="Yang Z."/>
            <person name="Spallek T."/>
            <person name="Conn C.E."/>
            <person name="Ichihashi Y."/>
            <person name="Cheong K."/>
            <person name="Cui S."/>
            <person name="Der J.P."/>
            <person name="Gundlach H."/>
            <person name="Jiao Y."/>
            <person name="Hori C."/>
            <person name="Ishida J.K."/>
            <person name="Kasahara H."/>
            <person name="Kiba T."/>
            <person name="Kim M.S."/>
            <person name="Koo N."/>
            <person name="Laohavisit A."/>
            <person name="Lee Y.H."/>
            <person name="Lumba S."/>
            <person name="McCourt P."/>
            <person name="Mortimer J.C."/>
            <person name="Mutuku J.M."/>
            <person name="Nomura T."/>
            <person name="Sasaki-Sekimoto Y."/>
            <person name="Seto Y."/>
            <person name="Wang Y."/>
            <person name="Wakatake T."/>
            <person name="Sakakibara H."/>
            <person name="Demura T."/>
            <person name="Yamaguchi S."/>
            <person name="Yoneyama K."/>
            <person name="Manabe R.I."/>
            <person name="Nelson D.C."/>
            <person name="Schulman A.H."/>
            <person name="Timko M.P."/>
            <person name="dePamphilis C.W."/>
            <person name="Choi D."/>
            <person name="Shirasu K."/>
        </authorList>
    </citation>
    <scope>NUCLEOTIDE SEQUENCE [LARGE SCALE GENOMIC DNA]</scope>
    <source>
        <strain evidence="2">cv. UVA1</strain>
    </source>
</reference>
<dbReference type="Proteomes" id="UP000325081">
    <property type="component" value="Unassembled WGS sequence"/>
</dbReference>
<comment type="caution">
    <text evidence="1">The sequence shown here is derived from an EMBL/GenBank/DDBJ whole genome shotgun (WGS) entry which is preliminary data.</text>
</comment>
<accession>A0A5A7QQ91</accession>
<proteinExistence type="predicted"/>
<gene>
    <name evidence="1" type="ORF">STAS_23646</name>
</gene>
<sequence length="119" mass="13432">MLFKVRIQPDKPGTYRAAFSVVRVVVDESLVAKYHKWQVDKEEDTDFLFSMLKDTDNGMDAAVEDEISSPIKIVQQVDSVGDTSTVKRNLWEELNAEIEPVIFAESAIVDKGKAKILDE</sequence>
<protein>
    <submittedName>
        <fullName evidence="1">Na(+)/H(+) antiporter NhaB</fullName>
    </submittedName>
</protein>
<dbReference type="AlphaFoldDB" id="A0A5A7QQ91"/>